<name>A0A3D8VK80_9GAMM</name>
<keyword evidence="3 5" id="KW-1133">Transmembrane helix</keyword>
<evidence type="ECO:0000313" key="8">
    <source>
        <dbReference type="Proteomes" id="UP000256829"/>
    </source>
</evidence>
<evidence type="ECO:0000259" key="6">
    <source>
        <dbReference type="Pfam" id="PF02656"/>
    </source>
</evidence>
<evidence type="ECO:0000256" key="4">
    <source>
        <dbReference type="ARBA" id="ARBA00023136"/>
    </source>
</evidence>
<dbReference type="InterPro" id="IPR003807">
    <property type="entry name" value="DUF202"/>
</dbReference>
<dbReference type="GO" id="GO:0012505">
    <property type="term" value="C:endomembrane system"/>
    <property type="evidence" value="ECO:0007669"/>
    <property type="project" value="UniProtKB-SubCell"/>
</dbReference>
<accession>A0A3D8VK80</accession>
<keyword evidence="4 5" id="KW-0472">Membrane</keyword>
<protein>
    <submittedName>
        <fullName evidence="7">DUF202 domain-containing protein</fullName>
    </submittedName>
</protein>
<comment type="subcellular location">
    <subcellularLocation>
        <location evidence="1">Endomembrane system</location>
        <topology evidence="1">Multi-pass membrane protein</topology>
    </subcellularLocation>
</comment>
<evidence type="ECO:0000256" key="1">
    <source>
        <dbReference type="ARBA" id="ARBA00004127"/>
    </source>
</evidence>
<proteinExistence type="predicted"/>
<feature type="transmembrane region" description="Helical" evidence="5">
    <location>
        <begin position="103"/>
        <end position="124"/>
    </location>
</feature>
<dbReference type="AlphaFoldDB" id="A0A3D8VK80"/>
<keyword evidence="2 5" id="KW-0812">Transmembrane</keyword>
<evidence type="ECO:0000313" key="7">
    <source>
        <dbReference type="EMBL" id="RDY69767.1"/>
    </source>
</evidence>
<feature type="transmembrane region" description="Helical" evidence="5">
    <location>
        <begin position="54"/>
        <end position="74"/>
    </location>
</feature>
<evidence type="ECO:0000256" key="5">
    <source>
        <dbReference type="SAM" id="Phobius"/>
    </source>
</evidence>
<gene>
    <name evidence="7" type="ORF">DX912_00105</name>
</gene>
<comment type="caution">
    <text evidence="7">The sequence shown here is derived from an EMBL/GenBank/DDBJ whole genome shotgun (WGS) entry which is preliminary data.</text>
</comment>
<evidence type="ECO:0000256" key="3">
    <source>
        <dbReference type="ARBA" id="ARBA00022989"/>
    </source>
</evidence>
<keyword evidence="8" id="KW-1185">Reference proteome</keyword>
<dbReference type="EMBL" id="QTJR01000001">
    <property type="protein sequence ID" value="RDY69767.1"/>
    <property type="molecule type" value="Genomic_DNA"/>
</dbReference>
<reference evidence="7 8" key="1">
    <citation type="submission" date="2018-08" db="EMBL/GenBank/DDBJ databases">
        <title>Lysobacter soli KCTC 22011, whole genome shotgun sequence.</title>
        <authorList>
            <person name="Zhang X."/>
            <person name="Feng G."/>
            <person name="Zhu H."/>
        </authorList>
    </citation>
    <scope>NUCLEOTIDE SEQUENCE [LARGE SCALE GENOMIC DNA]</scope>
    <source>
        <strain evidence="7 8">KCTC 22011</strain>
    </source>
</reference>
<feature type="transmembrane region" description="Helical" evidence="5">
    <location>
        <begin position="12"/>
        <end position="34"/>
    </location>
</feature>
<sequence>MSFQRTRLSAERTLMSVIRTALSLIGFGFTIFQVFSRGRESGVLNISTAAPSNFGMALVMLGVLLLIVGIVYHINFMRTLRAQRNAMVQHGLVHGESGYPVSYTLLTACALLLIGLYAIVTMVFDVARG</sequence>
<feature type="domain" description="DUF202" evidence="6">
    <location>
        <begin position="5"/>
        <end position="75"/>
    </location>
</feature>
<organism evidence="7 8">
    <name type="scientific">Lysobacter soli</name>
    <dbReference type="NCBI Taxonomy" id="453783"/>
    <lineage>
        <taxon>Bacteria</taxon>
        <taxon>Pseudomonadati</taxon>
        <taxon>Pseudomonadota</taxon>
        <taxon>Gammaproteobacteria</taxon>
        <taxon>Lysobacterales</taxon>
        <taxon>Lysobacteraceae</taxon>
        <taxon>Lysobacter</taxon>
    </lineage>
</organism>
<dbReference type="Pfam" id="PF02656">
    <property type="entry name" value="DUF202"/>
    <property type="match status" value="1"/>
</dbReference>
<dbReference type="Proteomes" id="UP000256829">
    <property type="component" value="Unassembled WGS sequence"/>
</dbReference>
<evidence type="ECO:0000256" key="2">
    <source>
        <dbReference type="ARBA" id="ARBA00022692"/>
    </source>
</evidence>